<dbReference type="EMBL" id="JAKELL010000059">
    <property type="protein sequence ID" value="KAH8985880.1"/>
    <property type="molecule type" value="Genomic_DNA"/>
</dbReference>
<sequence>MYQLHSASVASLFQFFSLASQLATIVHVCIWHSSKGILRRVLTQVYAGKLACLLLTLSTLLQKSCKIKSNDFARVRSRETRWRYTKSHRGTSYGRTTQYNQLYSAKGNAQTSHCRTPIAEQRPKVHLNPTREEAGW</sequence>
<keyword evidence="1" id="KW-0472">Membrane</keyword>
<reference evidence="2" key="1">
    <citation type="submission" date="2022-01" db="EMBL/GenBank/DDBJ databases">
        <title>Comparative genomics reveals a dynamic genome evolution in the ectomycorrhizal milk-cap (Lactarius) mushrooms.</title>
        <authorList>
            <consortium name="DOE Joint Genome Institute"/>
            <person name="Lebreton A."/>
            <person name="Tang N."/>
            <person name="Kuo A."/>
            <person name="LaButti K."/>
            <person name="Drula E."/>
            <person name="Barry K."/>
            <person name="Clum A."/>
            <person name="Lipzen A."/>
            <person name="Mousain D."/>
            <person name="Ng V."/>
            <person name="Wang R."/>
            <person name="Wang X."/>
            <person name="Dai Y."/>
            <person name="Henrissat B."/>
            <person name="Grigoriev I.V."/>
            <person name="Guerin-Laguette A."/>
            <person name="Yu F."/>
            <person name="Martin F.M."/>
        </authorList>
    </citation>
    <scope>NUCLEOTIDE SEQUENCE</scope>
    <source>
        <strain evidence="2">QP</strain>
    </source>
</reference>
<dbReference type="AlphaFoldDB" id="A0AAD4QAZ9"/>
<keyword evidence="1" id="KW-0812">Transmembrane</keyword>
<evidence type="ECO:0000313" key="3">
    <source>
        <dbReference type="Proteomes" id="UP001201163"/>
    </source>
</evidence>
<evidence type="ECO:0000313" key="2">
    <source>
        <dbReference type="EMBL" id="KAH8985880.1"/>
    </source>
</evidence>
<dbReference type="Proteomes" id="UP001201163">
    <property type="component" value="Unassembled WGS sequence"/>
</dbReference>
<feature type="transmembrane region" description="Helical" evidence="1">
    <location>
        <begin position="12"/>
        <end position="31"/>
    </location>
</feature>
<protein>
    <submittedName>
        <fullName evidence="2">Uncharacterized protein</fullName>
    </submittedName>
</protein>
<name>A0AAD4QAZ9_9AGAM</name>
<evidence type="ECO:0000256" key="1">
    <source>
        <dbReference type="SAM" id="Phobius"/>
    </source>
</evidence>
<gene>
    <name evidence="2" type="ORF">EDB92DRAFT_1297163</name>
</gene>
<organism evidence="2 3">
    <name type="scientific">Lactarius akahatsu</name>
    <dbReference type="NCBI Taxonomy" id="416441"/>
    <lineage>
        <taxon>Eukaryota</taxon>
        <taxon>Fungi</taxon>
        <taxon>Dikarya</taxon>
        <taxon>Basidiomycota</taxon>
        <taxon>Agaricomycotina</taxon>
        <taxon>Agaricomycetes</taxon>
        <taxon>Russulales</taxon>
        <taxon>Russulaceae</taxon>
        <taxon>Lactarius</taxon>
    </lineage>
</organism>
<keyword evidence="1" id="KW-1133">Transmembrane helix</keyword>
<proteinExistence type="predicted"/>
<accession>A0AAD4QAZ9</accession>
<comment type="caution">
    <text evidence="2">The sequence shown here is derived from an EMBL/GenBank/DDBJ whole genome shotgun (WGS) entry which is preliminary data.</text>
</comment>
<keyword evidence="3" id="KW-1185">Reference proteome</keyword>